<gene>
    <name evidence="5" type="primary">crl</name>
    <name evidence="6" type="ORF">A7K98_15490</name>
    <name evidence="7" type="ORF">A7K99_15475</name>
</gene>
<dbReference type="InterPro" id="IPR009986">
    <property type="entry name" value="Tscrpt_reg_Crl"/>
</dbReference>
<keyword evidence="1 5" id="KW-0963">Cytoplasm</keyword>
<protein>
    <recommendedName>
        <fullName evidence="5">Sigma factor-binding protein Crl</fullName>
    </recommendedName>
</protein>
<evidence type="ECO:0000256" key="5">
    <source>
        <dbReference type="HAMAP-Rule" id="MF_01178"/>
    </source>
</evidence>
<comment type="subcellular location">
    <subcellularLocation>
        <location evidence="5">Cytoplasm</location>
    </subcellularLocation>
</comment>
<dbReference type="Gene3D" id="3.30.310.230">
    <property type="entry name" value="Sigma factor-binding protein Crl monomer"/>
    <property type="match status" value="1"/>
</dbReference>
<dbReference type="GO" id="GO:0005737">
    <property type="term" value="C:cytoplasm"/>
    <property type="evidence" value="ECO:0007669"/>
    <property type="project" value="UniProtKB-SubCell"/>
</dbReference>
<keyword evidence="4 5" id="KW-0804">Transcription</keyword>
<dbReference type="HAMAP" id="MF_01178">
    <property type="entry name" value="Crl"/>
    <property type="match status" value="1"/>
</dbReference>
<reference evidence="8 9" key="1">
    <citation type="submission" date="2016-05" db="EMBL/GenBank/DDBJ databases">
        <title>Complete genome sequence of two 2,5-diketo-D-glunonic acid producing strain Tatumella citrea.</title>
        <authorList>
            <person name="Duan C."/>
            <person name="Yang J."/>
            <person name="Yang S."/>
        </authorList>
    </citation>
    <scope>NUCLEOTIDE SEQUENCE [LARGE SCALE GENOMIC DNA]</scope>
    <source>
        <strain evidence="7 8">ATCC 39140</strain>
        <strain evidence="6 9">DSM 13699</strain>
    </source>
</reference>
<dbReference type="Proteomes" id="UP000195814">
    <property type="component" value="Chromosome"/>
</dbReference>
<evidence type="ECO:0000256" key="4">
    <source>
        <dbReference type="ARBA" id="ARBA00023163"/>
    </source>
</evidence>
<comment type="similarity">
    <text evidence="5">Belongs to the Crl family.</text>
</comment>
<dbReference type="Proteomes" id="UP000195729">
    <property type="component" value="Chromosome"/>
</dbReference>
<evidence type="ECO:0000313" key="6">
    <source>
        <dbReference type="EMBL" id="ARU96240.1"/>
    </source>
</evidence>
<sequence>MALPGGQLRGRLLKRFNELGPYLRENQCGAENFFFDCLAVCVNVKPAPEKREFWGWWLTLEAQDDHFTYQYAYGLFDKEGDWQETVIKKAEDKEGVEQTLQKFFPRLEALLTQLNIQLIPAAGAEKFVQQSK</sequence>
<dbReference type="KEGG" id="tci:A7K98_15490"/>
<feature type="region of interest" description="Essential for activity" evidence="5">
    <location>
        <begin position="99"/>
        <end position="122"/>
    </location>
</feature>
<dbReference type="Pfam" id="PF07417">
    <property type="entry name" value="Crl"/>
    <property type="match status" value="1"/>
</dbReference>
<keyword evidence="2 5" id="KW-0805">Transcription regulation</keyword>
<evidence type="ECO:0000256" key="1">
    <source>
        <dbReference type="ARBA" id="ARBA00022490"/>
    </source>
</evidence>
<evidence type="ECO:0000313" key="7">
    <source>
        <dbReference type="EMBL" id="ARV00276.1"/>
    </source>
</evidence>
<dbReference type="GO" id="GO:0045893">
    <property type="term" value="P:positive regulation of DNA-templated transcription"/>
    <property type="evidence" value="ECO:0007669"/>
    <property type="project" value="UniProtKB-UniRule"/>
</dbReference>
<evidence type="ECO:0000256" key="3">
    <source>
        <dbReference type="ARBA" id="ARBA00023159"/>
    </source>
</evidence>
<accession>A0A1Y0LF25</accession>
<keyword evidence="3 5" id="KW-0010">Activator</keyword>
<evidence type="ECO:0000256" key="2">
    <source>
        <dbReference type="ARBA" id="ARBA00023015"/>
    </source>
</evidence>
<comment type="function">
    <text evidence="5">Binds to the sigma-S subunit of RNA polymerase, activating expression of sigma-S-regulated genes. Stimulates RNA polymerase holoenzyme formation and may bind to several other sigma factors, such as sigma-70 and sigma-32.</text>
</comment>
<dbReference type="InterPro" id="IPR038208">
    <property type="entry name" value="Tscrpt_reg_Crl_sf"/>
</dbReference>
<dbReference type="NCBIfam" id="NF008217">
    <property type="entry name" value="PRK10984.1"/>
    <property type="match status" value="1"/>
</dbReference>
<evidence type="ECO:0000313" key="9">
    <source>
        <dbReference type="Proteomes" id="UP000195814"/>
    </source>
</evidence>
<dbReference type="RefSeq" id="WP_087490543.1">
    <property type="nucleotide sequence ID" value="NZ_CP015579.1"/>
</dbReference>
<name>A0A1Y0LF25_TATCI</name>
<dbReference type="EMBL" id="CP015581">
    <property type="protein sequence ID" value="ARV00276.1"/>
    <property type="molecule type" value="Genomic_DNA"/>
</dbReference>
<dbReference type="EMBL" id="CP015579">
    <property type="protein sequence ID" value="ARU96240.1"/>
    <property type="molecule type" value="Genomic_DNA"/>
</dbReference>
<proteinExistence type="inferred from homology"/>
<keyword evidence="8" id="KW-1185">Reference proteome</keyword>
<organism evidence="6 9">
    <name type="scientific">Tatumella citrea</name>
    <name type="common">Pantoea citrea</name>
    <dbReference type="NCBI Taxonomy" id="53336"/>
    <lineage>
        <taxon>Bacteria</taxon>
        <taxon>Pseudomonadati</taxon>
        <taxon>Pseudomonadota</taxon>
        <taxon>Gammaproteobacteria</taxon>
        <taxon>Enterobacterales</taxon>
        <taxon>Erwiniaceae</taxon>
        <taxon>Tatumella</taxon>
    </lineage>
</organism>
<dbReference type="AlphaFoldDB" id="A0A1Y0LF25"/>
<evidence type="ECO:0000313" key="8">
    <source>
        <dbReference type="Proteomes" id="UP000195729"/>
    </source>
</evidence>
<dbReference type="OrthoDB" id="6428303at2"/>